<accession>A0A6P5A4Z1</accession>
<dbReference type="KEGG" id="bbel:109479322"/>
<keyword evidence="3" id="KW-0677">Repeat</keyword>
<evidence type="ECO:0000256" key="1">
    <source>
        <dbReference type="ARBA" id="ARBA00022614"/>
    </source>
</evidence>
<dbReference type="Proteomes" id="UP000515135">
    <property type="component" value="Unplaced"/>
</dbReference>
<evidence type="ECO:0000256" key="3">
    <source>
        <dbReference type="ARBA" id="ARBA00022737"/>
    </source>
</evidence>
<dbReference type="SMART" id="SM00369">
    <property type="entry name" value="LRR_TYP"/>
    <property type="match status" value="5"/>
</dbReference>
<evidence type="ECO:0000256" key="2">
    <source>
        <dbReference type="ARBA" id="ARBA00022729"/>
    </source>
</evidence>
<evidence type="ECO:0000313" key="5">
    <source>
        <dbReference type="Proteomes" id="UP000515135"/>
    </source>
</evidence>
<dbReference type="FunFam" id="3.80.10.10:FF:000732">
    <property type="entry name" value="GD11101"/>
    <property type="match status" value="1"/>
</dbReference>
<dbReference type="AlphaFoldDB" id="A0A6P5A4Z1"/>
<dbReference type="Pfam" id="PF00560">
    <property type="entry name" value="LRR_1"/>
    <property type="match status" value="1"/>
</dbReference>
<sequence length="365" mass="39436">MGKGQLCLRSNKITSLKLGTLSNLTWLYTLEIESNQISSIDVGAISNLPELNRLSLKSNQLSIIKAGTFSNLPSLEKLDLASNKITCIQAGAFSNVGTFSNLPKLWRLQLQNNNINSIQAGAFSNLPGLKRLFLQYNKLTSIQPGTIPNLPNLDTLQLWSNPWQCDCKMAPLRQAIIKSSKVLNLISCVQPEKLSGQILKYISPEDLVCNDPTESTPSVEAQSSSAVVSTVSFGSTENNVSPTEHHIASTFVPLISDDPTKSTPPANVQNLFSSSVVSTPSFGTTENDVSPTEHPISSTFSTQLAAHQLQSQLAVMITSMKIMVNMVRQGRDLTDAGLQGRNGLMDFPPAATHNCCVTPPGLVEL</sequence>
<protein>
    <submittedName>
        <fullName evidence="6">Carboxypeptidase N subunit 2-like</fullName>
    </submittedName>
</protein>
<dbReference type="InterPro" id="IPR050328">
    <property type="entry name" value="Dev_Immune_Receptor"/>
</dbReference>
<dbReference type="Gene3D" id="3.80.10.10">
    <property type="entry name" value="Ribonuclease Inhibitor"/>
    <property type="match status" value="2"/>
</dbReference>
<dbReference type="RefSeq" id="XP_019636836.1">
    <property type="nucleotide sequence ID" value="XM_019781277.1"/>
</dbReference>
<dbReference type="InterPro" id="IPR001611">
    <property type="entry name" value="Leu-rich_rpt"/>
</dbReference>
<evidence type="ECO:0000259" key="4">
    <source>
        <dbReference type="SMART" id="SM00082"/>
    </source>
</evidence>
<dbReference type="Pfam" id="PF13855">
    <property type="entry name" value="LRR_8"/>
    <property type="match status" value="2"/>
</dbReference>
<dbReference type="GeneID" id="109479322"/>
<dbReference type="SUPFAM" id="SSF52058">
    <property type="entry name" value="L domain-like"/>
    <property type="match status" value="1"/>
</dbReference>
<dbReference type="InterPro" id="IPR000483">
    <property type="entry name" value="Cys-rich_flank_reg_C"/>
</dbReference>
<proteinExistence type="predicted"/>
<dbReference type="PANTHER" id="PTHR24373:SF398">
    <property type="entry name" value="LEUCINE-RICH REPEAT-CONTAINING G-PROTEIN COUPLED RECEPTOR 6"/>
    <property type="match status" value="1"/>
</dbReference>
<organism evidence="5 6">
    <name type="scientific">Branchiostoma belcheri</name>
    <name type="common">Amphioxus</name>
    <dbReference type="NCBI Taxonomy" id="7741"/>
    <lineage>
        <taxon>Eukaryota</taxon>
        <taxon>Metazoa</taxon>
        <taxon>Chordata</taxon>
        <taxon>Cephalochordata</taxon>
        <taxon>Leptocardii</taxon>
        <taxon>Amphioxiformes</taxon>
        <taxon>Branchiostomatidae</taxon>
        <taxon>Branchiostoma</taxon>
    </lineage>
</organism>
<feature type="domain" description="LRRCT" evidence="4">
    <location>
        <begin position="161"/>
        <end position="210"/>
    </location>
</feature>
<evidence type="ECO:0000313" key="6">
    <source>
        <dbReference type="RefSeq" id="XP_019636836.1"/>
    </source>
</evidence>
<keyword evidence="1" id="KW-0433">Leucine-rich repeat</keyword>
<dbReference type="GO" id="GO:0005615">
    <property type="term" value="C:extracellular space"/>
    <property type="evidence" value="ECO:0007669"/>
    <property type="project" value="TreeGrafter"/>
</dbReference>
<dbReference type="InterPro" id="IPR032675">
    <property type="entry name" value="LRR_dom_sf"/>
</dbReference>
<dbReference type="PANTHER" id="PTHR24373">
    <property type="entry name" value="SLIT RELATED LEUCINE-RICH REPEAT NEURONAL PROTEIN"/>
    <property type="match status" value="1"/>
</dbReference>
<name>A0A6P5A4Z1_BRABE</name>
<dbReference type="GO" id="GO:0031012">
    <property type="term" value="C:extracellular matrix"/>
    <property type="evidence" value="ECO:0007669"/>
    <property type="project" value="TreeGrafter"/>
</dbReference>
<dbReference type="SMART" id="SM00082">
    <property type="entry name" value="LRRCT"/>
    <property type="match status" value="1"/>
</dbReference>
<dbReference type="InterPro" id="IPR003591">
    <property type="entry name" value="Leu-rich_rpt_typical-subtyp"/>
</dbReference>
<keyword evidence="2" id="KW-0732">Signal</keyword>
<keyword evidence="5" id="KW-1185">Reference proteome</keyword>
<dbReference type="PROSITE" id="PS51450">
    <property type="entry name" value="LRR"/>
    <property type="match status" value="1"/>
</dbReference>
<dbReference type="OrthoDB" id="72369at2759"/>
<gene>
    <name evidence="6" type="primary">LOC109479322</name>
</gene>
<reference evidence="6" key="1">
    <citation type="submission" date="2025-08" db="UniProtKB">
        <authorList>
            <consortium name="RefSeq"/>
        </authorList>
    </citation>
    <scope>IDENTIFICATION</scope>
    <source>
        <tissue evidence="6">Gonad</tissue>
    </source>
</reference>